<keyword evidence="1" id="KW-0812">Transmembrane</keyword>
<dbReference type="AlphaFoldDB" id="A0A2X1BP76"/>
<evidence type="ECO:0000256" key="1">
    <source>
        <dbReference type="SAM" id="Phobius"/>
    </source>
</evidence>
<proteinExistence type="predicted"/>
<feature type="transmembrane region" description="Helical" evidence="1">
    <location>
        <begin position="45"/>
        <end position="64"/>
    </location>
</feature>
<evidence type="ECO:0000313" key="2">
    <source>
        <dbReference type="EMBL" id="SPU52554.1"/>
    </source>
</evidence>
<feature type="transmembrane region" description="Helical" evidence="1">
    <location>
        <begin position="76"/>
        <end position="96"/>
    </location>
</feature>
<accession>A0A2X1BP76</accession>
<feature type="transmembrane region" description="Helical" evidence="1">
    <location>
        <begin position="9"/>
        <end position="33"/>
    </location>
</feature>
<keyword evidence="1" id="KW-1133">Transmembrane helix</keyword>
<dbReference type="Proteomes" id="UP000251186">
    <property type="component" value="Unassembled WGS sequence"/>
</dbReference>
<sequence>MTGVIERPLLFGIAAVGVVLSGLLSFIMLMPMGWSMSWSELAPTWSAKFFFLTPGVALIVAGLAKFSPRPSPSQEVALLAAPAYQAIYLAFSYFAAQSGD</sequence>
<gene>
    <name evidence="2" type="ORF">NCTC11166_00887</name>
</gene>
<keyword evidence="1" id="KW-0472">Membrane</keyword>
<organism evidence="2 3">
    <name type="scientific">Brevundimonas vesicularis</name>
    <name type="common">Pseudomonas vesicularis</name>
    <dbReference type="NCBI Taxonomy" id="41276"/>
    <lineage>
        <taxon>Bacteria</taxon>
        <taxon>Pseudomonadati</taxon>
        <taxon>Pseudomonadota</taxon>
        <taxon>Alphaproteobacteria</taxon>
        <taxon>Caulobacterales</taxon>
        <taxon>Caulobacteraceae</taxon>
        <taxon>Brevundimonas</taxon>
    </lineage>
</organism>
<protein>
    <submittedName>
        <fullName evidence="2">Uncharacterized protein</fullName>
    </submittedName>
</protein>
<name>A0A2X1BP76_BREVE</name>
<dbReference type="EMBL" id="UAQP01000005">
    <property type="protein sequence ID" value="SPU52554.1"/>
    <property type="molecule type" value="Genomic_DNA"/>
</dbReference>
<reference evidence="2 3" key="1">
    <citation type="submission" date="2018-06" db="EMBL/GenBank/DDBJ databases">
        <authorList>
            <consortium name="Pathogen Informatics"/>
            <person name="Doyle S."/>
        </authorList>
    </citation>
    <scope>NUCLEOTIDE SEQUENCE [LARGE SCALE GENOMIC DNA]</scope>
    <source>
        <strain evidence="2 3">NCTC11166</strain>
    </source>
</reference>
<evidence type="ECO:0000313" key="3">
    <source>
        <dbReference type="Proteomes" id="UP000251186"/>
    </source>
</evidence>